<dbReference type="EC" id="2.3.1.-" evidence="4"/>
<dbReference type="CDD" id="cd00831">
    <property type="entry name" value="CHS_like"/>
    <property type="match status" value="1"/>
</dbReference>
<gene>
    <name evidence="8" type="ORF">IFM89_010623</name>
</gene>
<feature type="chain" id="PRO_5032578364" description="3-ketoacyl-CoA synthase" evidence="5">
    <location>
        <begin position="17"/>
        <end position="434"/>
    </location>
</feature>
<keyword evidence="5" id="KW-0732">Signal</keyword>
<organism evidence="8 9">
    <name type="scientific">Coptis chinensis</name>
    <dbReference type="NCBI Taxonomy" id="261450"/>
    <lineage>
        <taxon>Eukaryota</taxon>
        <taxon>Viridiplantae</taxon>
        <taxon>Streptophyta</taxon>
        <taxon>Embryophyta</taxon>
        <taxon>Tracheophyta</taxon>
        <taxon>Spermatophyta</taxon>
        <taxon>Magnoliopsida</taxon>
        <taxon>Ranunculales</taxon>
        <taxon>Ranunculaceae</taxon>
        <taxon>Coptidoideae</taxon>
        <taxon>Coptis</taxon>
    </lineage>
</organism>
<dbReference type="OrthoDB" id="329835at2759"/>
<comment type="pathway">
    <text evidence="4">Lipid metabolism; fatty acid biosynthesis.</text>
</comment>
<keyword evidence="9" id="KW-1185">Reference proteome</keyword>
<evidence type="ECO:0000259" key="7">
    <source>
        <dbReference type="Pfam" id="PF08541"/>
    </source>
</evidence>
<dbReference type="PIRSF" id="PIRSF036417">
    <property type="entry name" value="3-ktacl-CoA_syn"/>
    <property type="match status" value="1"/>
</dbReference>
<dbReference type="InterPro" id="IPR012392">
    <property type="entry name" value="3-ktacl-CoA_syn"/>
</dbReference>
<dbReference type="Pfam" id="PF08541">
    <property type="entry name" value="ACP_syn_III_C"/>
    <property type="match status" value="1"/>
</dbReference>
<dbReference type="UniPathway" id="UPA00094"/>
<dbReference type="Pfam" id="PF08392">
    <property type="entry name" value="FAE1_CUT1_RppA"/>
    <property type="match status" value="1"/>
</dbReference>
<dbReference type="InterPro" id="IPR016039">
    <property type="entry name" value="Thiolase-like"/>
</dbReference>
<evidence type="ECO:0000256" key="1">
    <source>
        <dbReference type="ARBA" id="ARBA00005531"/>
    </source>
</evidence>
<dbReference type="InterPro" id="IPR013601">
    <property type="entry name" value="FAE1_typ3_polyketide_synth"/>
</dbReference>
<evidence type="ECO:0000256" key="5">
    <source>
        <dbReference type="SAM" id="SignalP"/>
    </source>
</evidence>
<accession>A0A835INX1</accession>
<dbReference type="GO" id="GO:0016747">
    <property type="term" value="F:acyltransferase activity, transferring groups other than amino-acyl groups"/>
    <property type="evidence" value="ECO:0007669"/>
    <property type="project" value="InterPro"/>
</dbReference>
<reference evidence="8 9" key="1">
    <citation type="submission" date="2020-10" db="EMBL/GenBank/DDBJ databases">
        <title>The Coptis chinensis genome and diversification of protoberbering-type alkaloids.</title>
        <authorList>
            <person name="Wang B."/>
            <person name="Shu S."/>
            <person name="Song C."/>
            <person name="Liu Y."/>
        </authorList>
    </citation>
    <scope>NUCLEOTIDE SEQUENCE [LARGE SCALE GENOMIC DNA]</scope>
    <source>
        <strain evidence="8">HL-2020</strain>
        <tissue evidence="8">Leaf</tissue>
    </source>
</reference>
<dbReference type="GO" id="GO:0016020">
    <property type="term" value="C:membrane"/>
    <property type="evidence" value="ECO:0007669"/>
    <property type="project" value="InterPro"/>
</dbReference>
<dbReference type="Gene3D" id="3.40.47.10">
    <property type="match status" value="1"/>
</dbReference>
<evidence type="ECO:0000259" key="6">
    <source>
        <dbReference type="Pfam" id="PF08392"/>
    </source>
</evidence>
<keyword evidence="2 4" id="KW-0808">Transferase</keyword>
<evidence type="ECO:0000313" key="9">
    <source>
        <dbReference type="Proteomes" id="UP000631114"/>
    </source>
</evidence>
<evidence type="ECO:0000256" key="3">
    <source>
        <dbReference type="ARBA" id="ARBA00023315"/>
    </source>
</evidence>
<comment type="similarity">
    <text evidence="1 4">Belongs to the thiolase-like superfamily. Chalcone/stilbene synthases family.</text>
</comment>
<dbReference type="GO" id="GO:0006633">
    <property type="term" value="P:fatty acid biosynthetic process"/>
    <property type="evidence" value="ECO:0007669"/>
    <property type="project" value="UniProtKB-UniPathway"/>
</dbReference>
<comment type="caution">
    <text evidence="8">The sequence shown here is derived from an EMBL/GenBank/DDBJ whole genome shotgun (WGS) entry which is preliminary data.</text>
</comment>
<dbReference type="AlphaFoldDB" id="A0A835INX1"/>
<name>A0A835INX1_9MAGN</name>
<feature type="domain" description="FAE" evidence="6">
    <location>
        <begin position="60"/>
        <end position="306"/>
    </location>
</feature>
<evidence type="ECO:0000256" key="2">
    <source>
        <dbReference type="ARBA" id="ARBA00022679"/>
    </source>
</evidence>
<dbReference type="InterPro" id="IPR013747">
    <property type="entry name" value="ACP_syn_III_C"/>
</dbReference>
<feature type="domain" description="Beta-ketoacyl-[acyl-carrier-protein] synthase III C-terminal" evidence="7">
    <location>
        <begin position="325"/>
        <end position="406"/>
    </location>
</feature>
<keyword evidence="3 4" id="KW-0012">Acyltransferase</keyword>
<evidence type="ECO:0000313" key="8">
    <source>
        <dbReference type="EMBL" id="KAF9620007.1"/>
    </source>
</evidence>
<protein>
    <recommendedName>
        <fullName evidence="4">3-ketoacyl-CoA synthase</fullName>
        <ecNumber evidence="4">2.3.1.-</ecNumber>
    </recommendedName>
</protein>
<dbReference type="PANTHER" id="PTHR31561">
    <property type="entry name" value="3-KETOACYL-COA SYNTHASE"/>
    <property type="match status" value="1"/>
</dbReference>
<sequence>MFFFLFHVFFIQKISPYVTHSAPRECVKYFVPGKIGHGFGIGAVEKLDAEDEDVYVGLCRQFLTKVSTRSGIGNEACIPVSLQHIPPVASMKHYIEEIETVLFTVAEELLGKQKVSPKLIDIVIINCGAFSPTPSVTSMIINKYGLRSNVMSFCLTGMGCSAGLISVGLANDLLKVHKNSLALILSMETMTPNAYTGQNKSMLLSNVIFRMGGAGCLLSNRKQDMYKNKAKYALQHLVRTSRASDDQSHNSVVQELDDDGIVGILLSPSLLQVASSALRINITKLGPLVLPYTEQLQYGWSIICRKFWVSQKRKDVYAPDFKKAFQHFCIHAGGRAVIDAMEDSLSLCDEDGEPSRMTLYRFGNTSSSSLWYELAYLEAKGRVKRGDRVWQIGFGSGFKCNSAVWKCVSDLDPDTKNAWSDRIHLYPVDSVASM</sequence>
<dbReference type="SUPFAM" id="SSF53901">
    <property type="entry name" value="Thiolase-like"/>
    <property type="match status" value="1"/>
</dbReference>
<evidence type="ECO:0000256" key="4">
    <source>
        <dbReference type="PIRNR" id="PIRNR036417"/>
    </source>
</evidence>
<dbReference type="EMBL" id="JADFTS010000002">
    <property type="protein sequence ID" value="KAF9620007.1"/>
    <property type="molecule type" value="Genomic_DNA"/>
</dbReference>
<proteinExistence type="inferred from homology"/>
<feature type="signal peptide" evidence="5">
    <location>
        <begin position="1"/>
        <end position="16"/>
    </location>
</feature>
<dbReference type="Proteomes" id="UP000631114">
    <property type="component" value="Unassembled WGS sequence"/>
</dbReference>